<evidence type="ECO:0000313" key="1">
    <source>
        <dbReference type="EMBL" id="CAA9551985.1"/>
    </source>
</evidence>
<proteinExistence type="predicted"/>
<reference evidence="1" key="1">
    <citation type="submission" date="2020-02" db="EMBL/GenBank/DDBJ databases">
        <authorList>
            <person name="Meier V. D."/>
        </authorList>
    </citation>
    <scope>NUCLEOTIDE SEQUENCE</scope>
    <source>
        <strain evidence="1">AVDCRST_MAG33</strain>
    </source>
</reference>
<organism evidence="1">
    <name type="scientific">uncultured Thermomicrobiales bacterium</name>
    <dbReference type="NCBI Taxonomy" id="1645740"/>
    <lineage>
        <taxon>Bacteria</taxon>
        <taxon>Pseudomonadati</taxon>
        <taxon>Thermomicrobiota</taxon>
        <taxon>Thermomicrobia</taxon>
        <taxon>Thermomicrobiales</taxon>
        <taxon>environmental samples</taxon>
    </lineage>
</organism>
<dbReference type="EMBL" id="CADCWK010000087">
    <property type="protein sequence ID" value="CAA9551985.1"/>
    <property type="molecule type" value="Genomic_DNA"/>
</dbReference>
<gene>
    <name evidence="1" type="ORF">AVDCRST_MAG33-964</name>
</gene>
<protein>
    <submittedName>
        <fullName evidence="1">Uncharacterized protein</fullName>
    </submittedName>
</protein>
<dbReference type="AlphaFoldDB" id="A0A6J4UMW0"/>
<name>A0A6J4UMW0_9BACT</name>
<accession>A0A6J4UMW0</accession>
<sequence>MAARVIAHDRSRRIDRYGHDQNRDGQYISKDAGWPPVCSGAIV</sequence>